<dbReference type="Gene3D" id="3.30.70.60">
    <property type="match status" value="1"/>
</dbReference>
<name>A0A0G1GDV2_9BACT</name>
<keyword evidence="2" id="KW-1133">Transmembrane helix</keyword>
<evidence type="ECO:0000313" key="3">
    <source>
        <dbReference type="EMBL" id="KKS97048.1"/>
    </source>
</evidence>
<keyword evidence="2" id="KW-0812">Transmembrane</keyword>
<sequence>MENLYERYRPILIPVSILVVSLVLIFVLTSSYLGRLSNVNKNISKEREQISVLEGRLGKLREASADIPAYSQNTLLALPVDNSALVVVAQIRRFVQSRDLTIEDLSIEGFHEGEEGELSRVDLSFVVKGTYTQASGFLADIGRLLPLINISSVDMSTNAEVVSAQIVLSSFWSPLPEKLPSITEAISSLSDEELAVLNTLSTFTTPLGGAAGELIAAPARENPFSF</sequence>
<evidence type="ECO:0000256" key="1">
    <source>
        <dbReference type="SAM" id="Coils"/>
    </source>
</evidence>
<dbReference type="Proteomes" id="UP000034090">
    <property type="component" value="Unassembled WGS sequence"/>
</dbReference>
<comment type="caution">
    <text evidence="3">The sequence shown here is derived from an EMBL/GenBank/DDBJ whole genome shotgun (WGS) entry which is preliminary data.</text>
</comment>
<protein>
    <recommendedName>
        <fullName evidence="5">Type IV pilus assembly protein PilO</fullName>
    </recommendedName>
</protein>
<dbReference type="InterPro" id="IPR007445">
    <property type="entry name" value="PilO"/>
</dbReference>
<evidence type="ECO:0000256" key="2">
    <source>
        <dbReference type="SAM" id="Phobius"/>
    </source>
</evidence>
<organism evidence="3 4">
    <name type="scientific">Candidatus Woesebacteria bacterium GW2011_GWB1_43_14</name>
    <dbReference type="NCBI Taxonomy" id="1618578"/>
    <lineage>
        <taxon>Bacteria</taxon>
        <taxon>Candidatus Woeseibacteriota</taxon>
    </lineage>
</organism>
<proteinExistence type="predicted"/>
<evidence type="ECO:0008006" key="5">
    <source>
        <dbReference type="Google" id="ProtNLM"/>
    </source>
</evidence>
<gene>
    <name evidence="3" type="ORF">UV74_C0013G0170</name>
</gene>
<feature type="coiled-coil region" evidence="1">
    <location>
        <begin position="36"/>
        <end position="63"/>
    </location>
</feature>
<dbReference type="Pfam" id="PF04350">
    <property type="entry name" value="PilO"/>
    <property type="match status" value="1"/>
</dbReference>
<accession>A0A0G1GDV2</accession>
<dbReference type="AlphaFoldDB" id="A0A0G1GDV2"/>
<reference evidence="3 4" key="1">
    <citation type="journal article" date="2015" name="Nature">
        <title>rRNA introns, odd ribosomes, and small enigmatic genomes across a large radiation of phyla.</title>
        <authorList>
            <person name="Brown C.T."/>
            <person name="Hug L.A."/>
            <person name="Thomas B.C."/>
            <person name="Sharon I."/>
            <person name="Castelle C.J."/>
            <person name="Singh A."/>
            <person name="Wilkins M.J."/>
            <person name="Williams K.H."/>
            <person name="Banfield J.F."/>
        </authorList>
    </citation>
    <scope>NUCLEOTIDE SEQUENCE [LARGE SCALE GENOMIC DNA]</scope>
</reference>
<dbReference type="InterPro" id="IPR014717">
    <property type="entry name" value="Transl_elong_EF1B/ribsomal_bS6"/>
</dbReference>
<feature type="transmembrane region" description="Helical" evidence="2">
    <location>
        <begin position="12"/>
        <end position="33"/>
    </location>
</feature>
<dbReference type="STRING" id="1618578.UV74_C0013G0170"/>
<dbReference type="EMBL" id="LCFQ01000013">
    <property type="protein sequence ID" value="KKS97048.1"/>
    <property type="molecule type" value="Genomic_DNA"/>
</dbReference>
<keyword evidence="1" id="KW-0175">Coiled coil</keyword>
<dbReference type="GO" id="GO:0043107">
    <property type="term" value="P:type IV pilus-dependent motility"/>
    <property type="evidence" value="ECO:0007669"/>
    <property type="project" value="InterPro"/>
</dbReference>
<dbReference type="GO" id="GO:0043683">
    <property type="term" value="P:type IV pilus assembly"/>
    <property type="evidence" value="ECO:0007669"/>
    <property type="project" value="InterPro"/>
</dbReference>
<keyword evidence="2" id="KW-0472">Membrane</keyword>
<evidence type="ECO:0000313" key="4">
    <source>
        <dbReference type="Proteomes" id="UP000034090"/>
    </source>
</evidence>